<dbReference type="Proteomes" id="UP000236569">
    <property type="component" value="Unassembled WGS sequence"/>
</dbReference>
<proteinExistence type="predicted"/>
<dbReference type="EMBL" id="BFAG01000013">
    <property type="protein sequence ID" value="GBF07217.1"/>
    <property type="molecule type" value="Genomic_DNA"/>
</dbReference>
<reference evidence="2" key="1">
    <citation type="submission" date="2018-01" db="EMBL/GenBank/DDBJ databases">
        <title>Draft Genome Sequence of the Radioresistant Bacterium Deinococcus aerius TR0125, Isolated from the Higher Atmosphere above Japan.</title>
        <authorList>
            <person name="Satoh K."/>
            <person name="Arai H."/>
            <person name="Sanzen T."/>
            <person name="Kawaguchi Y."/>
            <person name="Hayashi H."/>
            <person name="Yokobori S."/>
            <person name="Yamagishi A."/>
            <person name="Oono Y."/>
            <person name="Narumi I."/>
        </authorList>
    </citation>
    <scope>NUCLEOTIDE SEQUENCE [LARGE SCALE GENOMIC DNA]</scope>
    <source>
        <strain evidence="2">TR0125</strain>
    </source>
</reference>
<name>A0A2I9DW69_9DEIO</name>
<accession>A0A2I9DW69</accession>
<evidence type="ECO:0000313" key="1">
    <source>
        <dbReference type="EMBL" id="GBF07217.1"/>
    </source>
</evidence>
<comment type="caution">
    <text evidence="1">The sequence shown here is derived from an EMBL/GenBank/DDBJ whole genome shotgun (WGS) entry which is preliminary data.</text>
</comment>
<sequence>MISLVPSFKGCIATICRQSSPSPDLRYALARVHPPPDARLSCIWAADAYSRPDGWEDVPPGVRAWWLSLTGELLRGLGWGRVVLVQDAGYRWFRMRYSVQEATPERVRAAVEGDHGAPSSSGSFTLAWGASVERGRVACRGAAFSVGDQLGVCLYAVPDDLERLGAWADQGRWL</sequence>
<dbReference type="AlphaFoldDB" id="A0A2I9DW69"/>
<protein>
    <submittedName>
        <fullName evidence="1">Uncharacterized protein</fullName>
    </submittedName>
</protein>
<evidence type="ECO:0000313" key="2">
    <source>
        <dbReference type="Proteomes" id="UP000236569"/>
    </source>
</evidence>
<gene>
    <name evidence="1" type="ORF">DAERI_130047</name>
</gene>
<keyword evidence="2" id="KW-1185">Reference proteome</keyword>
<organism evidence="1 2">
    <name type="scientific">Deinococcus aerius</name>
    <dbReference type="NCBI Taxonomy" id="200253"/>
    <lineage>
        <taxon>Bacteria</taxon>
        <taxon>Thermotogati</taxon>
        <taxon>Deinococcota</taxon>
        <taxon>Deinococci</taxon>
        <taxon>Deinococcales</taxon>
        <taxon>Deinococcaceae</taxon>
        <taxon>Deinococcus</taxon>
    </lineage>
</organism>